<reference evidence="2" key="1">
    <citation type="journal article" date="2012" name="Nature">
        <title>A physical, genetic and functional sequence assembly of the barley genome.</title>
        <authorList>
            <consortium name="The International Barley Genome Sequencing Consortium"/>
            <person name="Mayer K.F."/>
            <person name="Waugh R."/>
            <person name="Brown J.W."/>
            <person name="Schulman A."/>
            <person name="Langridge P."/>
            <person name="Platzer M."/>
            <person name="Fincher G.B."/>
            <person name="Muehlbauer G.J."/>
            <person name="Sato K."/>
            <person name="Close T.J."/>
            <person name="Wise R.P."/>
            <person name="Stein N."/>
        </authorList>
    </citation>
    <scope>NUCLEOTIDE SEQUENCE [LARGE SCALE GENOMIC DNA]</scope>
    <source>
        <strain evidence="2">cv. Morex</strain>
    </source>
</reference>
<keyword evidence="2" id="KW-1185">Reference proteome</keyword>
<name>A0A8I6Z9S0_HORVV</name>
<dbReference type="AlphaFoldDB" id="A0A8I6Z9S0"/>
<dbReference type="EnsemblPlants" id="HORVU.MOREX.r3.7HG0681870.1">
    <property type="protein sequence ID" value="HORVU.MOREX.r3.7HG0681870.1.CDS1"/>
    <property type="gene ID" value="HORVU.MOREX.r3.7HG0681870"/>
</dbReference>
<protein>
    <submittedName>
        <fullName evidence="1">Uncharacterized protein</fullName>
    </submittedName>
</protein>
<sequence>MTHFLAMQVVWGCAKEVKFRPFDEYTFTVEFPCFGNWNTAMHGGSCLFKHRSMIIEEYDEIIIGFCSTQMKHIHLPYKGCLGKGIPYHVTSS</sequence>
<organism evidence="1 2">
    <name type="scientific">Hordeum vulgare subsp. vulgare</name>
    <name type="common">Domesticated barley</name>
    <dbReference type="NCBI Taxonomy" id="112509"/>
    <lineage>
        <taxon>Eukaryota</taxon>
        <taxon>Viridiplantae</taxon>
        <taxon>Streptophyta</taxon>
        <taxon>Embryophyta</taxon>
        <taxon>Tracheophyta</taxon>
        <taxon>Spermatophyta</taxon>
        <taxon>Magnoliopsida</taxon>
        <taxon>Liliopsida</taxon>
        <taxon>Poales</taxon>
        <taxon>Poaceae</taxon>
        <taxon>BOP clade</taxon>
        <taxon>Pooideae</taxon>
        <taxon>Triticodae</taxon>
        <taxon>Triticeae</taxon>
        <taxon>Hordeinae</taxon>
        <taxon>Hordeum</taxon>
    </lineage>
</organism>
<dbReference type="Proteomes" id="UP000011116">
    <property type="component" value="Chromosome 7H"/>
</dbReference>
<proteinExistence type="predicted"/>
<accession>A0A8I6Z9S0</accession>
<reference evidence="1" key="2">
    <citation type="submission" date="2020-10" db="EMBL/GenBank/DDBJ databases">
        <authorList>
            <person name="Scholz U."/>
            <person name="Mascher M."/>
            <person name="Fiebig A."/>
        </authorList>
    </citation>
    <scope>NUCLEOTIDE SEQUENCE [LARGE SCALE GENOMIC DNA]</scope>
    <source>
        <strain evidence="1">cv. Morex</strain>
    </source>
</reference>
<evidence type="ECO:0000313" key="1">
    <source>
        <dbReference type="EnsemblPlants" id="HORVU.MOREX.r3.7HG0681870.1.CDS1"/>
    </source>
</evidence>
<evidence type="ECO:0000313" key="2">
    <source>
        <dbReference type="Proteomes" id="UP000011116"/>
    </source>
</evidence>
<dbReference type="Gramene" id="HORVU.MOREX.r3.7HG0681870.1">
    <property type="protein sequence ID" value="HORVU.MOREX.r3.7HG0681870.1.CDS1"/>
    <property type="gene ID" value="HORVU.MOREX.r3.7HG0681870"/>
</dbReference>
<reference evidence="1" key="3">
    <citation type="submission" date="2022-01" db="UniProtKB">
        <authorList>
            <consortium name="EnsemblPlants"/>
        </authorList>
    </citation>
    <scope>IDENTIFICATION</scope>
    <source>
        <strain evidence="1">subsp. vulgare</strain>
    </source>
</reference>